<dbReference type="AlphaFoldDB" id="D8TV88"/>
<evidence type="ECO:0000256" key="1">
    <source>
        <dbReference type="SAM" id="SignalP"/>
    </source>
</evidence>
<evidence type="ECO:0000313" key="3">
    <source>
        <dbReference type="Proteomes" id="UP000001058"/>
    </source>
</evidence>
<keyword evidence="3" id="KW-1185">Reference proteome</keyword>
<dbReference type="GeneID" id="9617503"/>
<accession>D8TV88</accession>
<dbReference type="Proteomes" id="UP000001058">
    <property type="component" value="Unassembled WGS sequence"/>
</dbReference>
<dbReference type="InParanoid" id="D8TV88"/>
<gene>
    <name evidence="2" type="ORF">VOLCADRAFT_90857</name>
</gene>
<name>D8TV88_VOLCA</name>
<keyword evidence="1" id="KW-0732">Signal</keyword>
<protein>
    <recommendedName>
        <fullName evidence="4">Secreted protein</fullName>
    </recommendedName>
</protein>
<evidence type="ECO:0008006" key="4">
    <source>
        <dbReference type="Google" id="ProtNLM"/>
    </source>
</evidence>
<sequence length="107" mass="11593">MRYLGWADCRALVTLLDVAMIGCVMQHREANGSVLGFIARLTSPTTLARCPSTAADVLGAHLVPRAPIFVRLLLSGISSPLQLPYDDDLQVAALQPSQAEQDHNRLI</sequence>
<feature type="chain" id="PRO_5003123915" description="Secreted protein" evidence="1">
    <location>
        <begin position="27"/>
        <end position="107"/>
    </location>
</feature>
<reference evidence="2 3" key="1">
    <citation type="journal article" date="2010" name="Science">
        <title>Genomic analysis of organismal complexity in the multicellular green alga Volvox carteri.</title>
        <authorList>
            <person name="Prochnik S.E."/>
            <person name="Umen J."/>
            <person name="Nedelcu A.M."/>
            <person name="Hallmann A."/>
            <person name="Miller S.M."/>
            <person name="Nishii I."/>
            <person name="Ferris P."/>
            <person name="Kuo A."/>
            <person name="Mitros T."/>
            <person name="Fritz-Laylin L.K."/>
            <person name="Hellsten U."/>
            <person name="Chapman J."/>
            <person name="Simakov O."/>
            <person name="Rensing S.A."/>
            <person name="Terry A."/>
            <person name="Pangilinan J."/>
            <person name="Kapitonov V."/>
            <person name="Jurka J."/>
            <person name="Salamov A."/>
            <person name="Shapiro H."/>
            <person name="Schmutz J."/>
            <person name="Grimwood J."/>
            <person name="Lindquist E."/>
            <person name="Lucas S."/>
            <person name="Grigoriev I.V."/>
            <person name="Schmitt R."/>
            <person name="Kirk D."/>
            <person name="Rokhsar D.S."/>
        </authorList>
    </citation>
    <scope>NUCLEOTIDE SEQUENCE [LARGE SCALE GENOMIC DNA]</scope>
    <source>
        <strain evidence="3">f. Nagariensis / Eve</strain>
    </source>
</reference>
<dbReference type="EMBL" id="GL378339">
    <property type="protein sequence ID" value="EFJ48661.1"/>
    <property type="molecule type" value="Genomic_DNA"/>
</dbReference>
<organism evidence="3">
    <name type="scientific">Volvox carteri f. nagariensis</name>
    <dbReference type="NCBI Taxonomy" id="3068"/>
    <lineage>
        <taxon>Eukaryota</taxon>
        <taxon>Viridiplantae</taxon>
        <taxon>Chlorophyta</taxon>
        <taxon>core chlorophytes</taxon>
        <taxon>Chlorophyceae</taxon>
        <taxon>CS clade</taxon>
        <taxon>Chlamydomonadales</taxon>
        <taxon>Volvocaceae</taxon>
        <taxon>Volvox</taxon>
    </lineage>
</organism>
<feature type="signal peptide" evidence="1">
    <location>
        <begin position="1"/>
        <end position="26"/>
    </location>
</feature>
<dbReference type="OrthoDB" id="435593at2759"/>
<evidence type="ECO:0000313" key="2">
    <source>
        <dbReference type="EMBL" id="EFJ48661.1"/>
    </source>
</evidence>
<dbReference type="STRING" id="3068.D8TV88"/>
<dbReference type="RefSeq" id="XP_002950460.1">
    <property type="nucleotide sequence ID" value="XM_002950414.1"/>
</dbReference>
<proteinExistence type="predicted"/>
<dbReference type="KEGG" id="vcn:VOLCADRAFT_90857"/>